<feature type="compositionally biased region" description="Basic and acidic residues" evidence="3">
    <location>
        <begin position="361"/>
        <end position="370"/>
    </location>
</feature>
<dbReference type="Proteomes" id="UP001642484">
    <property type="component" value="Unassembled WGS sequence"/>
</dbReference>
<evidence type="ECO:0000259" key="4">
    <source>
        <dbReference type="PROSITE" id="PS50004"/>
    </source>
</evidence>
<dbReference type="SMART" id="SM00239">
    <property type="entry name" value="C2"/>
    <property type="match status" value="3"/>
</dbReference>
<accession>A0ABP0HWT7</accession>
<dbReference type="PANTHER" id="PTHR45911">
    <property type="entry name" value="C2 DOMAIN-CONTAINING PROTEIN"/>
    <property type="match status" value="1"/>
</dbReference>
<dbReference type="SUPFAM" id="SSF49562">
    <property type="entry name" value="C2 domain (Calcium/lipid-binding domain, CaLB)"/>
    <property type="match status" value="3"/>
</dbReference>
<dbReference type="InterPro" id="IPR000008">
    <property type="entry name" value="C2_dom"/>
</dbReference>
<reference evidence="5 6" key="1">
    <citation type="submission" date="2024-02" db="EMBL/GenBank/DDBJ databases">
        <authorList>
            <person name="Chen Y."/>
            <person name="Shah S."/>
            <person name="Dougan E. K."/>
            <person name="Thang M."/>
            <person name="Chan C."/>
        </authorList>
    </citation>
    <scope>NUCLEOTIDE SEQUENCE [LARGE SCALE GENOMIC DNA]</scope>
</reference>
<protein>
    <recommendedName>
        <fullName evidence="4">C2 domain-containing protein</fullName>
    </recommendedName>
</protein>
<dbReference type="PROSITE" id="PS50004">
    <property type="entry name" value="C2"/>
    <property type="match status" value="3"/>
</dbReference>
<dbReference type="CDD" id="cd00030">
    <property type="entry name" value="C2"/>
    <property type="match status" value="3"/>
</dbReference>
<comment type="caution">
    <text evidence="5">The sequence shown here is derived from an EMBL/GenBank/DDBJ whole genome shotgun (WGS) entry which is preliminary data.</text>
</comment>
<feature type="region of interest" description="Disordered" evidence="3">
    <location>
        <begin position="803"/>
        <end position="823"/>
    </location>
</feature>
<feature type="compositionally biased region" description="Basic and acidic residues" evidence="3">
    <location>
        <begin position="318"/>
        <end position="327"/>
    </location>
</feature>
<feature type="region of interest" description="Disordered" evidence="3">
    <location>
        <begin position="307"/>
        <end position="338"/>
    </location>
</feature>
<keyword evidence="2" id="KW-0106">Calcium</keyword>
<evidence type="ECO:0000256" key="1">
    <source>
        <dbReference type="ARBA" id="ARBA00022723"/>
    </source>
</evidence>
<gene>
    <name evidence="5" type="ORF">CCMP2556_LOCUS3747</name>
</gene>
<feature type="domain" description="C2" evidence="4">
    <location>
        <begin position="4"/>
        <end position="135"/>
    </location>
</feature>
<feature type="region of interest" description="Disordered" evidence="3">
    <location>
        <begin position="351"/>
        <end position="372"/>
    </location>
</feature>
<feature type="domain" description="C2" evidence="4">
    <location>
        <begin position="164"/>
        <end position="295"/>
    </location>
</feature>
<evidence type="ECO:0000256" key="3">
    <source>
        <dbReference type="SAM" id="MobiDB-lite"/>
    </source>
</evidence>
<dbReference type="InterPro" id="IPR035892">
    <property type="entry name" value="C2_domain_sf"/>
</dbReference>
<dbReference type="Gene3D" id="2.60.40.150">
    <property type="entry name" value="C2 domain"/>
    <property type="match status" value="3"/>
</dbReference>
<proteinExistence type="predicted"/>
<name>A0ABP0HWT7_9DINO</name>
<evidence type="ECO:0000313" key="5">
    <source>
        <dbReference type="EMBL" id="CAK8994690.1"/>
    </source>
</evidence>
<sequence>MDDGFRSKRWALPPGHFSRIYRVIGRVVAARGLPNTDARGKSDPYCVVKGIRSNNHMSNIHITKVAQNTLSPYWEESFDYMVPAEWGLVELVGLKAMVFDADEPHTHWQGNEDFLGGCDIDLSNAVTGRAMTHELELAGIPVNKAKGKKPRIQIVVTVYKEVIPKPQPLLDQLMESVRQMGYIREVVGKVAKAQALRNADLVGASDPQCIVRVILMSGEVREIHRTKTIKDCLDPIWNEGFHAKFEHDEQPLLIAFDIWDADGPKGRAEETGEHLGSAVVPLWDCLPPEPRKRKLILQGETQLHEGRLAKSGLSRSSEAPKADKGTSEKGVASAKFPGTGFKADELRVSHGSFHSSDQPVEEEKRDEKPKQSCLDRLTKAAIDLRERVKNAYYMQKIERSSISVEIRSRVKFEPMPLKCFMDKATYVADEDDAKAVLKKPEAHWDRSMFSPPAELLEKGRPPRGELTGMQQIVFVLGRVVGSSGLPAADENQLSDPFCVVEAMSRTAGKIFVHRTRVVPRKLCPEWDEAFYVPIPQGFECNRMMFSIYDRDETGGAAAIIAGLDPLEQDEFLGRASVDISYLCSGQKLVEDIPVSGSFVGSQVKTTAGFRRSPTICVELSVQRRIKPCYGLAPEDHSAVIPRRTHKVSRQPYSVVYADPSQFLTEVPLEEKIAISVMEAHKTGRLLKGAAKGEWIQQPRMDVPEVIPDSKPQILELERATPHAEPPGLDFTQKSPVQRCESLPMLHSKFEQTPALFEMTQPHKGKAQLSVRQVFNSYSTQSIMQSLKGLWFKPMPDMLIHRRVEPSSSSPESPHGHGPDVLLR</sequence>
<dbReference type="EMBL" id="CAXAMN010001481">
    <property type="protein sequence ID" value="CAK8994690.1"/>
    <property type="molecule type" value="Genomic_DNA"/>
</dbReference>
<keyword evidence="1" id="KW-0479">Metal-binding</keyword>
<dbReference type="PANTHER" id="PTHR45911:SF4">
    <property type="entry name" value="MULTIPLE C2 AND TRANSMEMBRANE DOMAIN-CONTAINING PROTEIN"/>
    <property type="match status" value="1"/>
</dbReference>
<organism evidence="5 6">
    <name type="scientific">Durusdinium trenchii</name>
    <dbReference type="NCBI Taxonomy" id="1381693"/>
    <lineage>
        <taxon>Eukaryota</taxon>
        <taxon>Sar</taxon>
        <taxon>Alveolata</taxon>
        <taxon>Dinophyceae</taxon>
        <taxon>Suessiales</taxon>
        <taxon>Symbiodiniaceae</taxon>
        <taxon>Durusdinium</taxon>
    </lineage>
</organism>
<dbReference type="Pfam" id="PF00168">
    <property type="entry name" value="C2"/>
    <property type="match status" value="3"/>
</dbReference>
<feature type="domain" description="C2" evidence="4">
    <location>
        <begin position="451"/>
        <end position="592"/>
    </location>
</feature>
<feature type="compositionally biased region" description="Basic and acidic residues" evidence="3">
    <location>
        <begin position="813"/>
        <end position="823"/>
    </location>
</feature>
<keyword evidence="6" id="KW-1185">Reference proteome</keyword>
<evidence type="ECO:0000313" key="6">
    <source>
        <dbReference type="Proteomes" id="UP001642484"/>
    </source>
</evidence>
<evidence type="ECO:0000256" key="2">
    <source>
        <dbReference type="ARBA" id="ARBA00022837"/>
    </source>
</evidence>